<evidence type="ECO:0000256" key="1">
    <source>
        <dbReference type="SAM" id="MobiDB-lite"/>
    </source>
</evidence>
<sequence>MGISYSLMSASRRIFFSKLHGHPSSTLRLSISWLNRSNKNLISKLLNLQTFNRKSHTLNRGAKCFKVVRSIRQKTTYQAEFLQHRPPGTVNPSSSSLVSFQARFNNSTSAPSLLLLNSKAKATKTPPSESAGTEQPNKTDNTWGTRKNENTTNQKKKDNKGYMP</sequence>
<protein>
    <submittedName>
        <fullName evidence="2">Uncharacterized protein</fullName>
    </submittedName>
</protein>
<feature type="compositionally biased region" description="Basic and acidic residues" evidence="1">
    <location>
        <begin position="155"/>
        <end position="164"/>
    </location>
</feature>
<reference evidence="2" key="2">
    <citation type="journal article" date="2024" name="Plant">
        <title>Genomic evolution and insights into agronomic trait innovations of Sesamum species.</title>
        <authorList>
            <person name="Miao H."/>
            <person name="Wang L."/>
            <person name="Qu L."/>
            <person name="Liu H."/>
            <person name="Sun Y."/>
            <person name="Le M."/>
            <person name="Wang Q."/>
            <person name="Wei S."/>
            <person name="Zheng Y."/>
            <person name="Lin W."/>
            <person name="Duan Y."/>
            <person name="Cao H."/>
            <person name="Xiong S."/>
            <person name="Wang X."/>
            <person name="Wei L."/>
            <person name="Li C."/>
            <person name="Ma Q."/>
            <person name="Ju M."/>
            <person name="Zhao R."/>
            <person name="Li G."/>
            <person name="Mu C."/>
            <person name="Tian Q."/>
            <person name="Mei H."/>
            <person name="Zhang T."/>
            <person name="Gao T."/>
            <person name="Zhang H."/>
        </authorList>
    </citation>
    <scope>NUCLEOTIDE SEQUENCE</scope>
    <source>
        <strain evidence="2">KEN1</strain>
    </source>
</reference>
<feature type="compositionally biased region" description="Polar residues" evidence="1">
    <location>
        <begin position="125"/>
        <end position="153"/>
    </location>
</feature>
<dbReference type="AlphaFoldDB" id="A0AAW2STF8"/>
<gene>
    <name evidence="2" type="ORF">Slati_4450300</name>
</gene>
<evidence type="ECO:0000313" key="2">
    <source>
        <dbReference type="EMBL" id="KAL0394841.1"/>
    </source>
</evidence>
<name>A0AAW2STF8_9LAMI</name>
<accession>A0AAW2STF8</accession>
<feature type="region of interest" description="Disordered" evidence="1">
    <location>
        <begin position="118"/>
        <end position="164"/>
    </location>
</feature>
<proteinExistence type="predicted"/>
<dbReference type="EMBL" id="JACGWN010000016">
    <property type="protein sequence ID" value="KAL0394841.1"/>
    <property type="molecule type" value="Genomic_DNA"/>
</dbReference>
<organism evidence="2">
    <name type="scientific">Sesamum latifolium</name>
    <dbReference type="NCBI Taxonomy" id="2727402"/>
    <lineage>
        <taxon>Eukaryota</taxon>
        <taxon>Viridiplantae</taxon>
        <taxon>Streptophyta</taxon>
        <taxon>Embryophyta</taxon>
        <taxon>Tracheophyta</taxon>
        <taxon>Spermatophyta</taxon>
        <taxon>Magnoliopsida</taxon>
        <taxon>eudicotyledons</taxon>
        <taxon>Gunneridae</taxon>
        <taxon>Pentapetalae</taxon>
        <taxon>asterids</taxon>
        <taxon>lamiids</taxon>
        <taxon>Lamiales</taxon>
        <taxon>Pedaliaceae</taxon>
        <taxon>Sesamum</taxon>
    </lineage>
</organism>
<reference evidence="2" key="1">
    <citation type="submission" date="2020-06" db="EMBL/GenBank/DDBJ databases">
        <authorList>
            <person name="Li T."/>
            <person name="Hu X."/>
            <person name="Zhang T."/>
            <person name="Song X."/>
            <person name="Zhang H."/>
            <person name="Dai N."/>
            <person name="Sheng W."/>
            <person name="Hou X."/>
            <person name="Wei L."/>
        </authorList>
    </citation>
    <scope>NUCLEOTIDE SEQUENCE</scope>
    <source>
        <strain evidence="2">KEN1</strain>
        <tissue evidence="2">Leaf</tissue>
    </source>
</reference>
<comment type="caution">
    <text evidence="2">The sequence shown here is derived from an EMBL/GenBank/DDBJ whole genome shotgun (WGS) entry which is preliminary data.</text>
</comment>